<dbReference type="Proteomes" id="UP001155901">
    <property type="component" value="Unassembled WGS sequence"/>
</dbReference>
<evidence type="ECO:0000313" key="2">
    <source>
        <dbReference type="EMBL" id="MBV6323760.1"/>
    </source>
</evidence>
<evidence type="ECO:0000313" key="3">
    <source>
        <dbReference type="Proteomes" id="UP001155901"/>
    </source>
</evidence>
<dbReference type="PANTHER" id="PTHR30203:SF24">
    <property type="entry name" value="BLR4935 PROTEIN"/>
    <property type="match status" value="1"/>
</dbReference>
<dbReference type="InterPro" id="IPR003423">
    <property type="entry name" value="OMP_efflux"/>
</dbReference>
<dbReference type="InterPro" id="IPR010131">
    <property type="entry name" value="MdtP/NodT-like"/>
</dbReference>
<sequence>MQKISVRSRALARGRSADFVVRRTVLSFVLGTAASLSQAAEAPSFAMLLQQSQASAPQLLEQAANVRAAGADARQAGAWLNPTISATAENLGAPRSGGVSQRQDTYTVTQVFELGGKRGARVEAEQRKFAAAGARERQVRLAFAGELAVAYATAEAMQQRRQVADAELGRADDDLRAAQALVKAGREAELRLALARAGVAAAQAAVQSASADAIEALERLSALAGAAEPYTSIGQSFLASLATRPTRPEWTPEDAPALASAAAERDAVAAQVQVEQKRWLPDLGVSVGMRKFGWSDDKAATVALTANIPLFDRNQAGIDAARERATSASMRLEAARLDAVSSHRSASAQVQAAERRLVAAQQGEAAATEAYRLGRVGYDAGKTALVELLAIRRALSEATSLTIEARLARVRALATLSLAEGRNVFGETP</sequence>
<dbReference type="AlphaFoldDB" id="A0AA41HAF0"/>
<dbReference type="GO" id="GO:0015562">
    <property type="term" value="F:efflux transmembrane transporter activity"/>
    <property type="evidence" value="ECO:0007669"/>
    <property type="project" value="InterPro"/>
</dbReference>
<comment type="similarity">
    <text evidence="1">Belongs to the outer membrane factor (OMF) (TC 1.B.17) family.</text>
</comment>
<gene>
    <name evidence="2" type="ORF">KVP70_22755</name>
</gene>
<proteinExistence type="inferred from homology"/>
<organism evidence="2 3">
    <name type="scientific">Duganella violaceipulchra</name>
    <dbReference type="NCBI Taxonomy" id="2849652"/>
    <lineage>
        <taxon>Bacteria</taxon>
        <taxon>Pseudomonadati</taxon>
        <taxon>Pseudomonadota</taxon>
        <taxon>Betaproteobacteria</taxon>
        <taxon>Burkholderiales</taxon>
        <taxon>Oxalobacteraceae</taxon>
        <taxon>Telluria group</taxon>
        <taxon>Duganella</taxon>
    </lineage>
</organism>
<evidence type="ECO:0000256" key="1">
    <source>
        <dbReference type="ARBA" id="ARBA00007613"/>
    </source>
</evidence>
<accession>A0AA41HAF0</accession>
<dbReference type="EMBL" id="JAHTGR010000013">
    <property type="protein sequence ID" value="MBV6323760.1"/>
    <property type="molecule type" value="Genomic_DNA"/>
</dbReference>
<reference evidence="2" key="1">
    <citation type="submission" date="2021-07" db="EMBL/GenBank/DDBJ databases">
        <title>Characterization of violacein-producing bacteria and related species.</title>
        <authorList>
            <person name="Wilson H.S."/>
            <person name="De Leon M.E."/>
        </authorList>
    </citation>
    <scope>NUCLEOTIDE SEQUENCE</scope>
    <source>
        <strain evidence="2">HSC-15S17</strain>
    </source>
</reference>
<name>A0AA41HAF0_9BURK</name>
<dbReference type="Pfam" id="PF02321">
    <property type="entry name" value="OEP"/>
    <property type="match status" value="2"/>
</dbReference>
<protein>
    <submittedName>
        <fullName evidence="2">TolC family protein</fullName>
    </submittedName>
</protein>
<dbReference type="PANTHER" id="PTHR30203">
    <property type="entry name" value="OUTER MEMBRANE CATION EFFLUX PROTEIN"/>
    <property type="match status" value="1"/>
</dbReference>
<comment type="caution">
    <text evidence="2">The sequence shown here is derived from an EMBL/GenBank/DDBJ whole genome shotgun (WGS) entry which is preliminary data.</text>
</comment>